<feature type="domain" description="Restriction endonuclease type II NgoFVII C-terminal B3-like DNA-binding" evidence="1">
    <location>
        <begin position="241"/>
        <end position="355"/>
    </location>
</feature>
<organism evidence="2 3">
    <name type="scientific">Thermoflexibacter ruber</name>
    <dbReference type="NCBI Taxonomy" id="1003"/>
    <lineage>
        <taxon>Bacteria</taxon>
        <taxon>Pseudomonadati</taxon>
        <taxon>Bacteroidota</taxon>
        <taxon>Cytophagia</taxon>
        <taxon>Cytophagales</taxon>
        <taxon>Thermoflexibacteraceae</taxon>
        <taxon>Thermoflexibacter</taxon>
    </lineage>
</organism>
<keyword evidence="3" id="KW-1185">Reference proteome</keyword>
<dbReference type="Proteomes" id="UP000199513">
    <property type="component" value="Unassembled WGS sequence"/>
</dbReference>
<protein>
    <recommendedName>
        <fullName evidence="1">Restriction endonuclease type II NgoFVII C-terminal B3-like DNA-binding domain-containing protein</fullName>
    </recommendedName>
</protein>
<reference evidence="2 3" key="1">
    <citation type="submission" date="2016-10" db="EMBL/GenBank/DDBJ databases">
        <authorList>
            <person name="de Groot N.N."/>
        </authorList>
    </citation>
    <scope>NUCLEOTIDE SEQUENCE [LARGE SCALE GENOMIC DNA]</scope>
    <source>
        <strain>GEY</strain>
        <strain evidence="3">DSM 9560</strain>
    </source>
</reference>
<evidence type="ECO:0000259" key="1">
    <source>
        <dbReference type="Pfam" id="PF20731"/>
    </source>
</evidence>
<dbReference type="Pfam" id="PF20731">
    <property type="entry name" value="RE_NgoFVII_C"/>
    <property type="match status" value="1"/>
</dbReference>
<evidence type="ECO:0000313" key="3">
    <source>
        <dbReference type="Proteomes" id="UP000199513"/>
    </source>
</evidence>
<dbReference type="AlphaFoldDB" id="A0A1I2IHM4"/>
<dbReference type="InterPro" id="IPR048923">
    <property type="entry name" value="RE_NgoFVII_C"/>
</dbReference>
<gene>
    <name evidence="2" type="ORF">SAMN04488541_103112</name>
</gene>
<sequence>MIFLNQQPVEVIDLYKNYLKSVGTLSKLFSDSPIPLIHYRVVENIFCKVFNAENLAREDSAYDAKKGSLGIGIKTFTFESNTKLEKIAEFNRLSAYLRELKGEALLLRLSELRNQRIEFANNNYNIHSAIYHCVSRKENLFRIFEVDYDIIDIEKLSGLKITDKSISFHDGKSEYSFLFSKSTLFRKFHQPLEYIDVPVEIAKEPFEILLQLYETLNLQPKIQRAGIDYVILPLYSLRESKSNNKKVAEKSGLNQWNAGGRKRDLGEVYIPIPQIIHQVCPSFFPPRDKTFLLKIPSGEILTAKLCQENSKALMTNPNNALAEWILRKILKLSEGELLTYERLSFLGVDSMKVSKVTDNEYYIDFAEVDSFEDFLEKI</sequence>
<dbReference type="EMBL" id="FONY01000031">
    <property type="protein sequence ID" value="SFF40041.1"/>
    <property type="molecule type" value="Genomic_DNA"/>
</dbReference>
<accession>A0A1I2IHM4</accession>
<proteinExistence type="predicted"/>
<evidence type="ECO:0000313" key="2">
    <source>
        <dbReference type="EMBL" id="SFF40041.1"/>
    </source>
</evidence>
<dbReference type="OrthoDB" id="1296974at2"/>
<name>A0A1I2IHM4_9BACT</name>